<feature type="chain" id="PRO_5039193189" evidence="1">
    <location>
        <begin position="20"/>
        <end position="638"/>
    </location>
</feature>
<keyword evidence="1" id="KW-0732">Signal</keyword>
<reference evidence="2" key="1">
    <citation type="submission" date="2020-10" db="EMBL/GenBank/DDBJ databases">
        <authorList>
            <person name="Gilroy R."/>
        </authorList>
    </citation>
    <scope>NUCLEOTIDE SEQUENCE</scope>
    <source>
        <strain evidence="2">35461</strain>
    </source>
</reference>
<feature type="non-terminal residue" evidence="2">
    <location>
        <position position="638"/>
    </location>
</feature>
<protein>
    <submittedName>
        <fullName evidence="2">Uncharacterized protein</fullName>
    </submittedName>
</protein>
<evidence type="ECO:0000313" key="2">
    <source>
        <dbReference type="EMBL" id="HIV09777.1"/>
    </source>
</evidence>
<reference evidence="2" key="2">
    <citation type="journal article" date="2021" name="PeerJ">
        <title>Extensive microbial diversity within the chicken gut microbiome revealed by metagenomics and culture.</title>
        <authorList>
            <person name="Gilroy R."/>
            <person name="Ravi A."/>
            <person name="Getino M."/>
            <person name="Pursley I."/>
            <person name="Horton D.L."/>
            <person name="Alikhan N.F."/>
            <person name="Baker D."/>
            <person name="Gharbi K."/>
            <person name="Hall N."/>
            <person name="Watson M."/>
            <person name="Adriaenssens E.M."/>
            <person name="Foster-Nyarko E."/>
            <person name="Jarju S."/>
            <person name="Secka A."/>
            <person name="Antonio M."/>
            <person name="Oren A."/>
            <person name="Chaudhuri R.R."/>
            <person name="La Ragione R."/>
            <person name="Hildebrand F."/>
            <person name="Pallen M.J."/>
        </authorList>
    </citation>
    <scope>NUCLEOTIDE SEQUENCE</scope>
    <source>
        <strain evidence="2">35461</strain>
    </source>
</reference>
<accession>A0A9D1T317</accession>
<evidence type="ECO:0000256" key="1">
    <source>
        <dbReference type="SAM" id="SignalP"/>
    </source>
</evidence>
<dbReference type="EMBL" id="DVOR01000216">
    <property type="protein sequence ID" value="HIV09777.1"/>
    <property type="molecule type" value="Genomic_DNA"/>
</dbReference>
<name>A0A9D1T317_9BACT</name>
<dbReference type="Proteomes" id="UP000886845">
    <property type="component" value="Unassembled WGS sequence"/>
</dbReference>
<organism evidence="2 3">
    <name type="scientific">Candidatus Spyradenecus faecavium</name>
    <dbReference type="NCBI Taxonomy" id="2840947"/>
    <lineage>
        <taxon>Bacteria</taxon>
        <taxon>Pseudomonadati</taxon>
        <taxon>Lentisphaerota</taxon>
        <taxon>Lentisphaeria</taxon>
        <taxon>Lentisphaerales</taxon>
        <taxon>Lentisphaeraceae</taxon>
        <taxon>Lentisphaeraceae incertae sedis</taxon>
        <taxon>Candidatus Spyradenecus</taxon>
    </lineage>
</organism>
<comment type="caution">
    <text evidence="2">The sequence shown here is derived from an EMBL/GenBank/DDBJ whole genome shotgun (WGS) entry which is preliminary data.</text>
</comment>
<gene>
    <name evidence="2" type="ORF">IAC79_06665</name>
</gene>
<feature type="signal peptide" evidence="1">
    <location>
        <begin position="1"/>
        <end position="19"/>
    </location>
</feature>
<evidence type="ECO:0000313" key="3">
    <source>
        <dbReference type="Proteomes" id="UP000886845"/>
    </source>
</evidence>
<sequence length="638" mass="71447">MRRTLFALAACLLAPLVGAQWMDYGARRQPIPPTGNADLRWLDAALYDSGFIFNDEVRQAYYDHCMRLVTPNLRFSEATWLWLEQHPAVFNAAFSLEYPPNPNVIHNFVKLAKLVGPEYAEKYQQLLIAFAVAYRKERLLDSTLTANRYGIMQTRNLTFDPKRKAELEEQVKAKQGWAVNSDVAVPAESAFAHDDQGRMYQDERVRLDNLRALHAQFDLGGDQAAKQLVNWLKRNGRTQISELVTMNAGALRNKTGVDIGSREVKSLPWDKIAHAAERYPPRSAGTVAENLCLRIMRYEERGAERSKLFPLSKAPWPLLLLLTQKDPVDESTYWWTYYKTKGNVPGYSTYSFDYTKPEIRYKDAPWAPDATPRILSDGGVCGRLSTLAEFAQRSIGTPAAGMGQPGHRAYMTYEYRNGRYQAILNHSVDTIAVSTVGWTLPPLYGPVTDPKTKLTGFALMTPANSDNALRNNVRWHIGLCEAMNVGLANWEDSRMAMHILDLYTSNADPSLNASADQQEALLRSAMLKCIANTDVIFRLAQARKGNATRILDLMEGFGNFFVSVSDGATGATALARNTDFGGTQAGADLTALLRNQFSTNASPRNQKKITNEWALFVRNAIFLGSFTNIPDADDPRYN</sequence>
<dbReference type="AlphaFoldDB" id="A0A9D1T317"/>
<proteinExistence type="predicted"/>